<reference evidence="2" key="1">
    <citation type="journal article" date="2007" name="Science">
        <title>Draft genome of the filarial nematode parasite Brugia malayi.</title>
        <authorList>
            <person name="Ghedin E."/>
            <person name="Wang S."/>
            <person name="Spiro D."/>
            <person name="Caler E."/>
            <person name="Zhao Q."/>
            <person name="Crabtree J."/>
            <person name="Allen J.E."/>
            <person name="Delcher A.L."/>
            <person name="Guiliano D.B."/>
            <person name="Miranda-Saavedra D."/>
            <person name="Angiuoli S.V."/>
            <person name="Creasy T."/>
            <person name="Amedeo P."/>
            <person name="Haas B."/>
            <person name="El-Sayed N.M."/>
            <person name="Wortman J.R."/>
            <person name="Feldblyum T."/>
            <person name="Tallon L."/>
            <person name="Schatz M."/>
            <person name="Shumway M."/>
            <person name="Koo H."/>
            <person name="Salzberg S.L."/>
            <person name="Schobel S."/>
            <person name="Pertea M."/>
            <person name="Pop M."/>
            <person name="White O."/>
            <person name="Barton G.J."/>
            <person name="Carlow C.K."/>
            <person name="Crawford M.J."/>
            <person name="Daub J."/>
            <person name="Dimmic M.W."/>
            <person name="Estes C.F."/>
            <person name="Foster J.M."/>
            <person name="Ganatra M."/>
            <person name="Gregory W.F."/>
            <person name="Johnson N.M."/>
            <person name="Jin J."/>
            <person name="Komuniecki R."/>
            <person name="Korf I."/>
            <person name="Kumar S."/>
            <person name="Laney S."/>
            <person name="Li B.W."/>
            <person name="Li W."/>
            <person name="Lindblom T.H."/>
            <person name="Lustigman S."/>
            <person name="Ma D."/>
            <person name="Maina C.V."/>
            <person name="Martin D.M."/>
            <person name="McCarter J.P."/>
            <person name="McReynolds L."/>
            <person name="Mitreva M."/>
            <person name="Nutman T.B."/>
            <person name="Parkinson J."/>
            <person name="Peregrin-Alvarez J.M."/>
            <person name="Poole C."/>
            <person name="Ren Q."/>
            <person name="Saunders L."/>
            <person name="Sluder A.E."/>
            <person name="Smith K."/>
            <person name="Stanke M."/>
            <person name="Unnasch T.R."/>
            <person name="Ware J."/>
            <person name="Wei A.D."/>
            <person name="Weil G."/>
            <person name="Williams D.J."/>
            <person name="Zhang Y."/>
            <person name="Williams S.A."/>
            <person name="Fraser-Liggett C."/>
            <person name="Slatko B."/>
            <person name="Blaxter M.L."/>
            <person name="Scott A.L."/>
        </authorList>
    </citation>
    <scope>NUCLEOTIDE SEQUENCE</scope>
    <source>
        <strain evidence="2">FR3</strain>
    </source>
</reference>
<name>A0A4E9FM79_BRUMA</name>
<dbReference type="CTD" id="6105977"/>
<gene>
    <name evidence="1" type="primary">Bm12806</name>
    <name evidence="1" type="ORF">BM_BM12806</name>
</gene>
<dbReference type="AlphaFoldDB" id="A0A4E9FM79"/>
<evidence type="ECO:0000313" key="3">
    <source>
        <dbReference type="WBParaSite" id="Bm12806.1"/>
    </source>
</evidence>
<dbReference type="WBParaSite" id="Bm12806.1">
    <property type="protein sequence ID" value="Bm12806.1"/>
    <property type="gene ID" value="WBGene00233067"/>
</dbReference>
<evidence type="ECO:0000313" key="2">
    <source>
        <dbReference type="Proteomes" id="UP000006672"/>
    </source>
</evidence>
<accession>A0A8L7SNZ0</accession>
<reference evidence="3" key="3">
    <citation type="submission" date="2022-04" db="UniProtKB">
        <authorList>
            <consortium name="WormBaseParasite"/>
        </authorList>
    </citation>
    <scope>IDENTIFICATION</scope>
</reference>
<dbReference type="EMBL" id="CAAKNF010000194">
    <property type="protein sequence ID" value="VIO96000.1"/>
    <property type="molecule type" value="Genomic_DNA"/>
</dbReference>
<dbReference type="GeneID" id="6105977"/>
<dbReference type="KEGG" id="bmy:BM_BM12806"/>
<dbReference type="RefSeq" id="XP_042936061.1">
    <property type="nucleotide sequence ID" value="XM_043080127.1"/>
</dbReference>
<evidence type="ECO:0000313" key="1">
    <source>
        <dbReference type="EMBL" id="VIO96000.1"/>
    </source>
</evidence>
<reference evidence="1" key="2">
    <citation type="submission" date="2019-04" db="EMBL/GenBank/DDBJ databases">
        <authorList>
            <person name="Howe K."/>
            <person name="Paulini M."/>
            <person name="Williams G."/>
        </authorList>
    </citation>
    <scope>NUCLEOTIDE SEQUENCE [LARGE SCALE GENOMIC DNA]</scope>
    <source>
        <strain evidence="1">FR3</strain>
    </source>
</reference>
<keyword evidence="2" id="KW-1185">Reference proteome</keyword>
<sequence>MKEVHTTERVIRNWIDENEECMKSLWLRRDGFSVRLMARTKEPPVSLLLPLDSCFDVRILRIDYAHLSAHWRKMIQCIWHPTSNNDGIFRGILIGQPSTINLFYGVDVGEMKFVYGQGIFQLPADLQSIPPLCFCGILPSCTTSPGYVNLSSINENNIYLCRIYKILPPHFSGYFTVMYPPVVFLQLYKFISYHNKYDEVIFKRKSRTIVSNNEYLGCQYAVPNANLVMRENGLSIKKKTSALQRPCRLYDNLVDPGKHSKYKSVNSMDMHNDGVVGKTISKAQAVVTHFHEETDTCLAYLVDFGLPIVCNIKNLYSRKEQPAVIRETSSAAFKCRVNRVLRQGSAERKTPKARHFASSNLNECNFKYFKIKSG</sequence>
<accession>A0A4E9FM79</accession>
<proteinExistence type="predicted"/>
<organism evidence="1">
    <name type="scientific">Brugia malayi</name>
    <name type="common">Filarial nematode worm</name>
    <dbReference type="NCBI Taxonomy" id="6279"/>
    <lineage>
        <taxon>Eukaryota</taxon>
        <taxon>Metazoa</taxon>
        <taxon>Ecdysozoa</taxon>
        <taxon>Nematoda</taxon>
        <taxon>Chromadorea</taxon>
        <taxon>Rhabditida</taxon>
        <taxon>Spirurina</taxon>
        <taxon>Spiruromorpha</taxon>
        <taxon>Filarioidea</taxon>
        <taxon>Onchocercidae</taxon>
        <taxon>Brugia</taxon>
    </lineage>
</organism>
<dbReference type="OrthoDB" id="5862676at2759"/>
<dbReference type="Proteomes" id="UP000006672">
    <property type="component" value="Unassembled WGS sequence"/>
</dbReference>
<protein>
    <submittedName>
        <fullName evidence="1 3">Tudor domain containing protein</fullName>
    </submittedName>
</protein>